<dbReference type="SMART" id="SM00966">
    <property type="entry name" value="SpoVT_AbrB"/>
    <property type="match status" value="1"/>
</dbReference>
<dbReference type="EMBL" id="UGHJ01000001">
    <property type="protein sequence ID" value="STO69341.1"/>
    <property type="molecule type" value="Genomic_DNA"/>
</dbReference>
<evidence type="ECO:0000313" key="4">
    <source>
        <dbReference type="EMBL" id="STO69341.1"/>
    </source>
</evidence>
<name>A0A1V4AZ89_9PAST</name>
<evidence type="ECO:0000259" key="2">
    <source>
        <dbReference type="SMART" id="SM00966"/>
    </source>
</evidence>
<dbReference type="AlphaFoldDB" id="A0A1V4AZ89"/>
<evidence type="ECO:0000313" key="3">
    <source>
        <dbReference type="EMBL" id="STO59230.1"/>
    </source>
</evidence>
<keyword evidence="1" id="KW-1277">Toxin-antitoxin system</keyword>
<evidence type="ECO:0000313" key="5">
    <source>
        <dbReference type="Proteomes" id="UP000254329"/>
    </source>
</evidence>
<dbReference type="InterPro" id="IPR014795">
    <property type="entry name" value="TacA_1-like"/>
</dbReference>
<dbReference type="EMBL" id="UGHF01000001">
    <property type="protein sequence ID" value="STO59230.1"/>
    <property type="molecule type" value="Genomic_DNA"/>
</dbReference>
<dbReference type="InterPro" id="IPR037914">
    <property type="entry name" value="SpoVT-AbrB_sf"/>
</dbReference>
<dbReference type="Proteomes" id="UP000254496">
    <property type="component" value="Unassembled WGS sequence"/>
</dbReference>
<dbReference type="Gene3D" id="1.20.890.30">
    <property type="entry name" value="VCA0319-like"/>
    <property type="match status" value="1"/>
</dbReference>
<dbReference type="RefSeq" id="WP_115073361.1">
    <property type="nucleotide sequence ID" value="NZ_MUXZ01000032.1"/>
</dbReference>
<reference evidence="5 6" key="1">
    <citation type="submission" date="2018-06" db="EMBL/GenBank/DDBJ databases">
        <authorList>
            <consortium name="Pathogen Informatics"/>
            <person name="Doyle S."/>
        </authorList>
    </citation>
    <scope>NUCLEOTIDE SEQUENCE [LARGE SCALE GENOMIC DNA]</scope>
    <source>
        <strain evidence="3 5">NCTC1659</strain>
        <strain evidence="4 6">NCTC8540</strain>
    </source>
</reference>
<evidence type="ECO:0000256" key="1">
    <source>
        <dbReference type="ARBA" id="ARBA00022649"/>
    </source>
</evidence>
<keyword evidence="5" id="KW-1185">Reference proteome</keyword>
<dbReference type="GO" id="GO:0003677">
    <property type="term" value="F:DNA binding"/>
    <property type="evidence" value="ECO:0007669"/>
    <property type="project" value="InterPro"/>
</dbReference>
<dbReference type="Pfam" id="PF08681">
    <property type="entry name" value="TacA1"/>
    <property type="match status" value="1"/>
</dbReference>
<gene>
    <name evidence="3" type="ORF">NCTC1659_00477</name>
    <name evidence="4" type="ORF">NCTC8540_01872</name>
</gene>
<dbReference type="Gene3D" id="2.10.260.10">
    <property type="match status" value="1"/>
</dbReference>
<dbReference type="SUPFAM" id="SSF89447">
    <property type="entry name" value="AbrB/MazE/MraZ-like"/>
    <property type="match status" value="1"/>
</dbReference>
<proteinExistence type="predicted"/>
<organism evidence="3 5">
    <name type="scientific">Canicola haemoglobinophilus</name>
    <dbReference type="NCBI Taxonomy" id="733"/>
    <lineage>
        <taxon>Bacteria</taxon>
        <taxon>Pseudomonadati</taxon>
        <taxon>Pseudomonadota</taxon>
        <taxon>Gammaproteobacteria</taxon>
        <taxon>Pasteurellales</taxon>
        <taxon>Pasteurellaceae</taxon>
        <taxon>Canicola</taxon>
    </lineage>
</organism>
<sequence length="97" mass="11049">MLEQLTISKWGNSTAVRLPKTLLAKFNLTEGDALRLVVSSDQSKLVFEPVYKNAAIKERQFSPQDWQLISDLLDNPPKPNDRLLKAAQALKENYHEL</sequence>
<protein>
    <submittedName>
        <fullName evidence="3 4">ABC-type transporter</fullName>
    </submittedName>
</protein>
<dbReference type="Proteomes" id="UP000254329">
    <property type="component" value="Unassembled WGS sequence"/>
</dbReference>
<dbReference type="STRING" id="733.B0186_09550"/>
<feature type="domain" description="SpoVT-AbrB" evidence="2">
    <location>
        <begin position="8"/>
        <end position="55"/>
    </location>
</feature>
<evidence type="ECO:0000313" key="6">
    <source>
        <dbReference type="Proteomes" id="UP000254496"/>
    </source>
</evidence>
<dbReference type="Pfam" id="PF04014">
    <property type="entry name" value="MazE_antitoxin"/>
    <property type="match status" value="1"/>
</dbReference>
<accession>A0A1V4AZ89</accession>
<dbReference type="InterPro" id="IPR007159">
    <property type="entry name" value="SpoVT-AbrB_dom"/>
</dbReference>